<protein>
    <recommendedName>
        <fullName evidence="8">Aquaporin</fullName>
    </recommendedName>
</protein>
<dbReference type="Proteomes" id="UP000824782">
    <property type="component" value="Unassembled WGS sequence"/>
</dbReference>
<keyword evidence="2 5" id="KW-0812">Transmembrane</keyword>
<sequence length="228" mass="24838">MAILHLLLGSVALIGCMVALCQLLRSLIRRTVPSGLAQDLLIEIVSTLQLCCCTREMILLGTLGGIQPWLALTLTYLLTVLHCLTFQGATCNPCGSLEQWLRAQAPGPYIILKLAAQFVGALLSQVLMPNIWLLRLSPLHAWDKGCGSPLNMAPWQGALVEMTCALSLFLAMHFLPRVKPQYRPHVVALTITAIVYAGKESHITRSDISASLGALGHNDFSCYMTICK</sequence>
<keyword evidence="4 5" id="KW-0472">Membrane</keyword>
<feature type="transmembrane region" description="Helical" evidence="5">
    <location>
        <begin position="153"/>
        <end position="175"/>
    </location>
</feature>
<evidence type="ECO:0000313" key="6">
    <source>
        <dbReference type="EMBL" id="KAG8535813.1"/>
    </source>
</evidence>
<comment type="caution">
    <text evidence="6">The sequence shown here is derived from an EMBL/GenBank/DDBJ whole genome shotgun (WGS) entry which is preliminary data.</text>
</comment>
<accession>A0AAV6YPU9</accession>
<dbReference type="GO" id="GO:0005737">
    <property type="term" value="C:cytoplasm"/>
    <property type="evidence" value="ECO:0007669"/>
    <property type="project" value="TreeGrafter"/>
</dbReference>
<gene>
    <name evidence="6" type="ORF">GDO81_027724</name>
</gene>
<evidence type="ECO:0008006" key="8">
    <source>
        <dbReference type="Google" id="ProtNLM"/>
    </source>
</evidence>
<dbReference type="PANTHER" id="PTHR21191:SF7">
    <property type="entry name" value="AQUAPORIN-11"/>
    <property type="match status" value="1"/>
</dbReference>
<evidence type="ECO:0000313" key="7">
    <source>
        <dbReference type="Proteomes" id="UP000824782"/>
    </source>
</evidence>
<proteinExistence type="predicted"/>
<evidence type="ECO:0000256" key="5">
    <source>
        <dbReference type="SAM" id="Phobius"/>
    </source>
</evidence>
<evidence type="ECO:0000256" key="1">
    <source>
        <dbReference type="ARBA" id="ARBA00004141"/>
    </source>
</evidence>
<keyword evidence="7" id="KW-1185">Reference proteome</keyword>
<evidence type="ECO:0000256" key="4">
    <source>
        <dbReference type="ARBA" id="ARBA00023136"/>
    </source>
</evidence>
<dbReference type="GO" id="GO:0015267">
    <property type="term" value="F:channel activity"/>
    <property type="evidence" value="ECO:0007669"/>
    <property type="project" value="TreeGrafter"/>
</dbReference>
<reference evidence="6" key="1">
    <citation type="thesis" date="2020" institute="ProQuest LLC" country="789 East Eisenhower Parkway, Ann Arbor, MI, USA">
        <title>Comparative Genomics and Chromosome Evolution.</title>
        <authorList>
            <person name="Mudd A.B."/>
        </authorList>
    </citation>
    <scope>NUCLEOTIDE SEQUENCE</scope>
    <source>
        <strain evidence="6">237g6f4</strain>
        <tissue evidence="6">Blood</tissue>
    </source>
</reference>
<name>A0AAV6YPU9_ENGPU</name>
<dbReference type="PANTHER" id="PTHR21191">
    <property type="entry name" value="AQUAPORIN"/>
    <property type="match status" value="1"/>
</dbReference>
<dbReference type="EMBL" id="WNYA01056848">
    <property type="protein sequence ID" value="KAG8535813.1"/>
    <property type="molecule type" value="Genomic_DNA"/>
</dbReference>
<dbReference type="SUPFAM" id="SSF81338">
    <property type="entry name" value="Aquaporin-like"/>
    <property type="match status" value="1"/>
</dbReference>
<feature type="transmembrane region" description="Helical" evidence="5">
    <location>
        <begin position="6"/>
        <end position="28"/>
    </location>
</feature>
<dbReference type="InterPro" id="IPR023271">
    <property type="entry name" value="Aquaporin-like"/>
</dbReference>
<evidence type="ECO:0000256" key="2">
    <source>
        <dbReference type="ARBA" id="ARBA00022692"/>
    </source>
</evidence>
<evidence type="ECO:0000256" key="3">
    <source>
        <dbReference type="ARBA" id="ARBA00022989"/>
    </source>
</evidence>
<organism evidence="6 7">
    <name type="scientific">Engystomops pustulosus</name>
    <name type="common">Tungara frog</name>
    <name type="synonym">Physalaemus pustulosus</name>
    <dbReference type="NCBI Taxonomy" id="76066"/>
    <lineage>
        <taxon>Eukaryota</taxon>
        <taxon>Metazoa</taxon>
        <taxon>Chordata</taxon>
        <taxon>Craniata</taxon>
        <taxon>Vertebrata</taxon>
        <taxon>Euteleostomi</taxon>
        <taxon>Amphibia</taxon>
        <taxon>Batrachia</taxon>
        <taxon>Anura</taxon>
        <taxon>Neobatrachia</taxon>
        <taxon>Hyloidea</taxon>
        <taxon>Leptodactylidae</taxon>
        <taxon>Leiuperinae</taxon>
        <taxon>Engystomops</taxon>
    </lineage>
</organism>
<feature type="transmembrane region" description="Helical" evidence="5">
    <location>
        <begin position="69"/>
        <end position="89"/>
    </location>
</feature>
<comment type="subcellular location">
    <subcellularLocation>
        <location evidence="1">Membrane</location>
        <topology evidence="1">Multi-pass membrane protein</topology>
    </subcellularLocation>
</comment>
<dbReference type="AlphaFoldDB" id="A0AAV6YPU9"/>
<dbReference type="Gene3D" id="1.20.1080.10">
    <property type="entry name" value="Glycerol uptake facilitator protein"/>
    <property type="match status" value="1"/>
</dbReference>
<keyword evidence="3 5" id="KW-1133">Transmembrane helix</keyword>
<dbReference type="GO" id="GO:0016020">
    <property type="term" value="C:membrane"/>
    <property type="evidence" value="ECO:0007669"/>
    <property type="project" value="UniProtKB-SubCell"/>
</dbReference>
<dbReference type="InterPro" id="IPR051883">
    <property type="entry name" value="AQP11/12_channel"/>
</dbReference>